<dbReference type="SMART" id="SM00388">
    <property type="entry name" value="HisKA"/>
    <property type="match status" value="1"/>
</dbReference>
<feature type="transmembrane region" description="Helical" evidence="8">
    <location>
        <begin position="166"/>
        <end position="188"/>
    </location>
</feature>
<gene>
    <name evidence="11" type="ORF">RAK27_11050</name>
</gene>
<dbReference type="SUPFAM" id="SSF47384">
    <property type="entry name" value="Homodimeric domain of signal transducing histidine kinase"/>
    <property type="match status" value="1"/>
</dbReference>
<evidence type="ECO:0000256" key="3">
    <source>
        <dbReference type="ARBA" id="ARBA00012438"/>
    </source>
</evidence>
<dbReference type="RefSeq" id="WP_322809093.1">
    <property type="nucleotide sequence ID" value="NZ_JAVBVO010000003.1"/>
</dbReference>
<dbReference type="GO" id="GO:0000156">
    <property type="term" value="F:phosphorelay response regulator activity"/>
    <property type="evidence" value="ECO:0007669"/>
    <property type="project" value="TreeGrafter"/>
</dbReference>
<comment type="subcellular location">
    <subcellularLocation>
        <location evidence="2">Membrane</location>
    </subcellularLocation>
</comment>
<dbReference type="EC" id="2.7.13.3" evidence="3"/>
<dbReference type="InterPro" id="IPR050351">
    <property type="entry name" value="BphY/WalK/GraS-like"/>
</dbReference>
<dbReference type="GO" id="GO:0016020">
    <property type="term" value="C:membrane"/>
    <property type="evidence" value="ECO:0007669"/>
    <property type="project" value="UniProtKB-SubCell"/>
</dbReference>
<dbReference type="InterPro" id="IPR003661">
    <property type="entry name" value="HisK_dim/P_dom"/>
</dbReference>
<name>A0AAW9K718_CARML</name>
<evidence type="ECO:0000259" key="9">
    <source>
        <dbReference type="PROSITE" id="PS50109"/>
    </source>
</evidence>
<dbReference type="Pfam" id="PF02518">
    <property type="entry name" value="HATPase_c"/>
    <property type="match status" value="1"/>
</dbReference>
<dbReference type="GO" id="GO:0000155">
    <property type="term" value="F:phosphorelay sensor kinase activity"/>
    <property type="evidence" value="ECO:0007669"/>
    <property type="project" value="InterPro"/>
</dbReference>
<evidence type="ECO:0000256" key="8">
    <source>
        <dbReference type="SAM" id="Phobius"/>
    </source>
</evidence>
<evidence type="ECO:0000313" key="11">
    <source>
        <dbReference type="EMBL" id="MDZ5759197.1"/>
    </source>
</evidence>
<dbReference type="Gene3D" id="6.10.340.10">
    <property type="match status" value="1"/>
</dbReference>
<comment type="catalytic activity">
    <reaction evidence="1">
        <text>ATP + protein L-histidine = ADP + protein N-phospho-L-histidine.</text>
        <dbReference type="EC" id="2.7.13.3"/>
    </reaction>
</comment>
<dbReference type="PROSITE" id="PS50109">
    <property type="entry name" value="HIS_KIN"/>
    <property type="match status" value="1"/>
</dbReference>
<keyword evidence="5" id="KW-0808">Transferase</keyword>
<dbReference type="InterPro" id="IPR036890">
    <property type="entry name" value="HATPase_C_sf"/>
</dbReference>
<keyword evidence="8" id="KW-1133">Transmembrane helix</keyword>
<comment type="caution">
    <text evidence="11">The sequence shown here is derived from an EMBL/GenBank/DDBJ whole genome shotgun (WGS) entry which is preliminary data.</text>
</comment>
<feature type="domain" description="HAMP" evidence="10">
    <location>
        <begin position="191"/>
        <end position="242"/>
    </location>
</feature>
<dbReference type="AlphaFoldDB" id="A0AAW9K718"/>
<dbReference type="Gene3D" id="3.30.565.10">
    <property type="entry name" value="Histidine kinase-like ATPase, C-terminal domain"/>
    <property type="match status" value="1"/>
</dbReference>
<dbReference type="Proteomes" id="UP001290462">
    <property type="component" value="Unassembled WGS sequence"/>
</dbReference>
<dbReference type="CDD" id="cd00082">
    <property type="entry name" value="HisKA"/>
    <property type="match status" value="1"/>
</dbReference>
<evidence type="ECO:0000256" key="4">
    <source>
        <dbReference type="ARBA" id="ARBA00022553"/>
    </source>
</evidence>
<proteinExistence type="predicted"/>
<keyword evidence="8" id="KW-0812">Transmembrane</keyword>
<dbReference type="SMART" id="SM00387">
    <property type="entry name" value="HATPase_c"/>
    <property type="match status" value="1"/>
</dbReference>
<evidence type="ECO:0000256" key="6">
    <source>
        <dbReference type="ARBA" id="ARBA00022777"/>
    </source>
</evidence>
<dbReference type="PANTHER" id="PTHR42878:SF3">
    <property type="entry name" value="HISTIDINE PROTEIN KINASE SAES"/>
    <property type="match status" value="1"/>
</dbReference>
<accession>A0AAW9K718</accession>
<reference evidence="11" key="1">
    <citation type="submission" date="2023-08" db="EMBL/GenBank/DDBJ databases">
        <title>Genomic characterization of piscicolin 126 produced by Carnobacterium maltaromaticum CM22 strain isolated from salmon (Salmo salar).</title>
        <authorList>
            <person name="Gonzalez-Gragera E."/>
            <person name="Garcia-Lopez J.D."/>
            <person name="Teso-Perez C."/>
            <person name="Gimenez-Hernandez I."/>
            <person name="Peralta-Sanchez J.M."/>
            <person name="Valdivia E."/>
            <person name="Montalban-Lopez M."/>
            <person name="Martin-Platero A.M."/>
            <person name="Banos A."/>
            <person name="Martinez-Bueno M."/>
        </authorList>
    </citation>
    <scope>NUCLEOTIDE SEQUENCE</scope>
    <source>
        <strain evidence="11">CM22</strain>
    </source>
</reference>
<keyword evidence="6 11" id="KW-0418">Kinase</keyword>
<dbReference type="InterPro" id="IPR036097">
    <property type="entry name" value="HisK_dim/P_sf"/>
</dbReference>
<evidence type="ECO:0000259" key="10">
    <source>
        <dbReference type="PROSITE" id="PS50885"/>
    </source>
</evidence>
<dbReference type="SMART" id="SM00304">
    <property type="entry name" value="HAMP"/>
    <property type="match status" value="1"/>
</dbReference>
<dbReference type="InterPro" id="IPR003660">
    <property type="entry name" value="HAMP_dom"/>
</dbReference>
<keyword evidence="7" id="KW-0902">Two-component regulatory system</keyword>
<feature type="transmembrane region" description="Helical" evidence="8">
    <location>
        <begin position="12"/>
        <end position="34"/>
    </location>
</feature>
<dbReference type="GO" id="GO:0007234">
    <property type="term" value="P:osmosensory signaling via phosphorelay pathway"/>
    <property type="evidence" value="ECO:0007669"/>
    <property type="project" value="TreeGrafter"/>
</dbReference>
<evidence type="ECO:0000313" key="12">
    <source>
        <dbReference type="Proteomes" id="UP001290462"/>
    </source>
</evidence>
<evidence type="ECO:0000256" key="5">
    <source>
        <dbReference type="ARBA" id="ARBA00022679"/>
    </source>
</evidence>
<sequence length="467" mass="53066">MKHKPYKISTKLLLMLTTLIVSSFLLVILVNTLFLPRYYLHQMEDKVATVTSTLKKSTSTERTPKKLKELAENEQVTIIAADFNGLSTDDLNESLHTALLRERVALNRFWVTDDTIQQLQASPKSIQKLYDQGKQKSSFLVHLQILDNQLYLVGISLVDFSETATIINTFTFISLGLILTLALLIIYISTKKITEPLSELKRVTEQIAKLNFIKVEDIPPNEIGELAIHINKMSADLEHYQISLLNKNQQLKQFTADLTHELKTPIALIKAYGNGIIDDLDDGSYLATILKQADLLSLTVDQMLDYAKLEQQDLQVEKIDVKQLFKERLSNFQLAADTQKITFNLTDKVPAHRLIDADRILLARVFDNLLSNALKYATAPEITITWEKNETGLQFSIQNKTSLSDTFEPRKLLEAFYVEEKSRNKNLAGTGLGLAIVNTIIEQHQFELDVSIKKQMIQFKLLFPLAD</sequence>
<dbReference type="SUPFAM" id="SSF55874">
    <property type="entry name" value="ATPase domain of HSP90 chaperone/DNA topoisomerase II/histidine kinase"/>
    <property type="match status" value="1"/>
</dbReference>
<dbReference type="GO" id="GO:0030295">
    <property type="term" value="F:protein kinase activator activity"/>
    <property type="evidence" value="ECO:0007669"/>
    <property type="project" value="TreeGrafter"/>
</dbReference>
<evidence type="ECO:0000256" key="1">
    <source>
        <dbReference type="ARBA" id="ARBA00000085"/>
    </source>
</evidence>
<evidence type="ECO:0000256" key="7">
    <source>
        <dbReference type="ARBA" id="ARBA00023012"/>
    </source>
</evidence>
<dbReference type="EMBL" id="JAVBVO010000003">
    <property type="protein sequence ID" value="MDZ5759197.1"/>
    <property type="molecule type" value="Genomic_DNA"/>
</dbReference>
<dbReference type="PANTHER" id="PTHR42878">
    <property type="entry name" value="TWO-COMPONENT HISTIDINE KINASE"/>
    <property type="match status" value="1"/>
</dbReference>
<feature type="domain" description="Histidine kinase" evidence="9">
    <location>
        <begin position="257"/>
        <end position="467"/>
    </location>
</feature>
<dbReference type="InterPro" id="IPR003594">
    <property type="entry name" value="HATPase_dom"/>
</dbReference>
<dbReference type="Gene3D" id="1.10.287.130">
    <property type="match status" value="1"/>
</dbReference>
<evidence type="ECO:0000256" key="2">
    <source>
        <dbReference type="ARBA" id="ARBA00004370"/>
    </source>
</evidence>
<dbReference type="InterPro" id="IPR005467">
    <property type="entry name" value="His_kinase_dom"/>
</dbReference>
<dbReference type="Pfam" id="PF00512">
    <property type="entry name" value="HisKA"/>
    <property type="match status" value="1"/>
</dbReference>
<keyword evidence="4" id="KW-0597">Phosphoprotein</keyword>
<dbReference type="CDD" id="cd06225">
    <property type="entry name" value="HAMP"/>
    <property type="match status" value="1"/>
</dbReference>
<keyword evidence="8" id="KW-0472">Membrane</keyword>
<protein>
    <recommendedName>
        <fullName evidence="3">histidine kinase</fullName>
        <ecNumber evidence="3">2.7.13.3</ecNumber>
    </recommendedName>
</protein>
<organism evidence="11 12">
    <name type="scientific">Carnobacterium maltaromaticum</name>
    <name type="common">Carnobacterium piscicola</name>
    <dbReference type="NCBI Taxonomy" id="2751"/>
    <lineage>
        <taxon>Bacteria</taxon>
        <taxon>Bacillati</taxon>
        <taxon>Bacillota</taxon>
        <taxon>Bacilli</taxon>
        <taxon>Lactobacillales</taxon>
        <taxon>Carnobacteriaceae</taxon>
        <taxon>Carnobacterium</taxon>
    </lineage>
</organism>
<dbReference type="PROSITE" id="PS50885">
    <property type="entry name" value="HAMP"/>
    <property type="match status" value="1"/>
</dbReference>